<dbReference type="AlphaFoldDB" id="A0A8T0FK56"/>
<evidence type="ECO:0000313" key="4">
    <source>
        <dbReference type="Proteomes" id="UP000807504"/>
    </source>
</evidence>
<dbReference type="InterPro" id="IPR041588">
    <property type="entry name" value="Integrase_H2C2"/>
</dbReference>
<dbReference type="Proteomes" id="UP000807504">
    <property type="component" value="Unassembled WGS sequence"/>
</dbReference>
<dbReference type="Pfam" id="PF17921">
    <property type="entry name" value="Integrase_H2C2"/>
    <property type="match status" value="1"/>
</dbReference>
<name>A0A8T0FK56_ARGBR</name>
<dbReference type="PANTHER" id="PTHR47331:SF5">
    <property type="entry name" value="RIBONUCLEASE H"/>
    <property type="match status" value="1"/>
</dbReference>
<sequence length="210" mass="24582">MRAKHPWLLPSNDKFVKLLILDAHFKMGHLGVEGTLTHLREQFWIIKGRQFVKKEIEAIVNSRPITYLYNEPSEPSPLTPSHFLIGNRLASLPVIQSKIEKLNVNRDSLTKRIKYQQTILNHFWNRWRKEYLLNFRSAYISPQPGKICSFKVNDVVLINDERYPRNMWMIGRILELCPGRDGQVRSLLIKTPKGNIKRSVQLVCNLEINP</sequence>
<evidence type="ECO:0008006" key="5">
    <source>
        <dbReference type="Google" id="ProtNLM"/>
    </source>
</evidence>
<reference evidence="3" key="1">
    <citation type="journal article" date="2020" name="bioRxiv">
        <title>Chromosome-level reference genome of the European wasp spider Argiope bruennichi: a resource for studies on range expansion and evolutionary adaptation.</title>
        <authorList>
            <person name="Sheffer M.M."/>
            <person name="Hoppe A."/>
            <person name="Krehenwinkel H."/>
            <person name="Uhl G."/>
            <person name="Kuss A.W."/>
            <person name="Jensen L."/>
            <person name="Jensen C."/>
            <person name="Gillespie R.G."/>
            <person name="Hoff K.J."/>
            <person name="Prost S."/>
        </authorList>
    </citation>
    <scope>NUCLEOTIDE SEQUENCE</scope>
</reference>
<proteinExistence type="predicted"/>
<organism evidence="3 4">
    <name type="scientific">Argiope bruennichi</name>
    <name type="common">Wasp spider</name>
    <name type="synonym">Aranea bruennichi</name>
    <dbReference type="NCBI Taxonomy" id="94029"/>
    <lineage>
        <taxon>Eukaryota</taxon>
        <taxon>Metazoa</taxon>
        <taxon>Ecdysozoa</taxon>
        <taxon>Arthropoda</taxon>
        <taxon>Chelicerata</taxon>
        <taxon>Arachnida</taxon>
        <taxon>Araneae</taxon>
        <taxon>Araneomorphae</taxon>
        <taxon>Entelegynae</taxon>
        <taxon>Araneoidea</taxon>
        <taxon>Araneidae</taxon>
        <taxon>Argiope</taxon>
    </lineage>
</organism>
<feature type="domain" description="Integrase zinc-binding" evidence="1">
    <location>
        <begin position="13"/>
        <end position="55"/>
    </location>
</feature>
<keyword evidence="4" id="KW-1185">Reference proteome</keyword>
<dbReference type="PANTHER" id="PTHR47331">
    <property type="entry name" value="PHD-TYPE DOMAIN-CONTAINING PROTEIN"/>
    <property type="match status" value="1"/>
</dbReference>
<comment type="caution">
    <text evidence="3">The sequence shown here is derived from an EMBL/GenBank/DDBJ whole genome shotgun (WGS) entry which is preliminary data.</text>
</comment>
<dbReference type="Pfam" id="PF18701">
    <property type="entry name" value="DUF5641"/>
    <property type="match status" value="1"/>
</dbReference>
<accession>A0A8T0FK56</accession>
<reference evidence="3" key="2">
    <citation type="submission" date="2020-06" db="EMBL/GenBank/DDBJ databases">
        <authorList>
            <person name="Sheffer M."/>
        </authorList>
    </citation>
    <scope>NUCLEOTIDE SEQUENCE</scope>
</reference>
<evidence type="ECO:0000259" key="1">
    <source>
        <dbReference type="Pfam" id="PF17921"/>
    </source>
</evidence>
<gene>
    <name evidence="3" type="ORF">HNY73_006455</name>
</gene>
<feature type="domain" description="DUF5641" evidence="2">
    <location>
        <begin position="112"/>
        <end position="206"/>
    </location>
</feature>
<dbReference type="EMBL" id="JABXBU010000011">
    <property type="protein sequence ID" value="KAF8791614.1"/>
    <property type="molecule type" value="Genomic_DNA"/>
</dbReference>
<protein>
    <recommendedName>
        <fullName evidence="5">DUF5641 domain-containing protein</fullName>
    </recommendedName>
</protein>
<dbReference type="InterPro" id="IPR040676">
    <property type="entry name" value="DUF5641"/>
</dbReference>
<evidence type="ECO:0000313" key="3">
    <source>
        <dbReference type="EMBL" id="KAF8791614.1"/>
    </source>
</evidence>
<evidence type="ECO:0000259" key="2">
    <source>
        <dbReference type="Pfam" id="PF18701"/>
    </source>
</evidence>